<proteinExistence type="predicted"/>
<keyword evidence="3" id="KW-1185">Reference proteome</keyword>
<organism evidence="2 3">
    <name type="scientific">Microbacterium bovistercoris</name>
    <dbReference type="NCBI Taxonomy" id="2293570"/>
    <lineage>
        <taxon>Bacteria</taxon>
        <taxon>Bacillati</taxon>
        <taxon>Actinomycetota</taxon>
        <taxon>Actinomycetes</taxon>
        <taxon>Micrococcales</taxon>
        <taxon>Microbacteriaceae</taxon>
        <taxon>Microbacterium</taxon>
    </lineage>
</organism>
<sequence length="124" mass="13900">MLRRASPRRASPLPPRTTTRTRVSHRCGTPWLRRAAPTSRTRLRPGPTARPPRPTPIPTPRAPTRTPASTDPSPRMRGQKMRYPLTRTRHILTPHVGRRRRHAGEVVPDGLAGDRRVIRPGAVG</sequence>
<dbReference type="Proteomes" id="UP000262172">
    <property type="component" value="Unassembled WGS sequence"/>
</dbReference>
<name>A0A371NNV0_9MICO</name>
<feature type="region of interest" description="Disordered" evidence="1">
    <location>
        <begin position="1"/>
        <end position="112"/>
    </location>
</feature>
<evidence type="ECO:0000313" key="2">
    <source>
        <dbReference type="EMBL" id="REJ03862.1"/>
    </source>
</evidence>
<dbReference type="AlphaFoldDB" id="A0A371NNV0"/>
<reference evidence="2 3" key="1">
    <citation type="submission" date="2018-08" db="EMBL/GenBank/DDBJ databases">
        <title>Isolation, diversity and antifungal activity of Actinobacteria from cow dung.</title>
        <authorList>
            <person name="Ling L."/>
        </authorList>
    </citation>
    <scope>NUCLEOTIDE SEQUENCE [LARGE SCALE GENOMIC DNA]</scope>
    <source>
        <strain evidence="2 3">NEAU-LLE</strain>
    </source>
</reference>
<feature type="compositionally biased region" description="Pro residues" evidence="1">
    <location>
        <begin position="48"/>
        <end position="61"/>
    </location>
</feature>
<feature type="compositionally biased region" description="Low complexity" evidence="1">
    <location>
        <begin position="62"/>
        <end position="75"/>
    </location>
</feature>
<feature type="compositionally biased region" description="Basic residues" evidence="1">
    <location>
        <begin position="87"/>
        <end position="102"/>
    </location>
</feature>
<evidence type="ECO:0000256" key="1">
    <source>
        <dbReference type="SAM" id="MobiDB-lite"/>
    </source>
</evidence>
<protein>
    <submittedName>
        <fullName evidence="2">Uncharacterized protein</fullName>
    </submittedName>
</protein>
<feature type="compositionally biased region" description="Low complexity" evidence="1">
    <location>
        <begin position="8"/>
        <end position="21"/>
    </location>
</feature>
<comment type="caution">
    <text evidence="2">The sequence shown here is derived from an EMBL/GenBank/DDBJ whole genome shotgun (WGS) entry which is preliminary data.</text>
</comment>
<evidence type="ECO:0000313" key="3">
    <source>
        <dbReference type="Proteomes" id="UP000262172"/>
    </source>
</evidence>
<gene>
    <name evidence="2" type="ORF">DY023_16185</name>
</gene>
<dbReference type="EMBL" id="QUAB01000048">
    <property type="protein sequence ID" value="REJ03862.1"/>
    <property type="molecule type" value="Genomic_DNA"/>
</dbReference>
<accession>A0A371NNV0</accession>